<comment type="caution">
    <text evidence="1">The sequence shown here is derived from an EMBL/GenBank/DDBJ whole genome shotgun (WGS) entry which is preliminary data.</text>
</comment>
<organism evidence="1 2">
    <name type="scientific">Gigaspora margarita</name>
    <dbReference type="NCBI Taxonomy" id="4874"/>
    <lineage>
        <taxon>Eukaryota</taxon>
        <taxon>Fungi</taxon>
        <taxon>Fungi incertae sedis</taxon>
        <taxon>Mucoromycota</taxon>
        <taxon>Glomeromycotina</taxon>
        <taxon>Glomeromycetes</taxon>
        <taxon>Diversisporales</taxon>
        <taxon>Gigasporaceae</taxon>
        <taxon>Gigaspora</taxon>
    </lineage>
</organism>
<proteinExistence type="predicted"/>
<dbReference type="EMBL" id="CAJVQB010011789">
    <property type="protein sequence ID" value="CAG8750459.1"/>
    <property type="molecule type" value="Genomic_DNA"/>
</dbReference>
<evidence type="ECO:0000313" key="2">
    <source>
        <dbReference type="Proteomes" id="UP000789901"/>
    </source>
</evidence>
<accession>A0ABN7VAD5</accession>
<evidence type="ECO:0000313" key="1">
    <source>
        <dbReference type="EMBL" id="CAG8750459.1"/>
    </source>
</evidence>
<dbReference type="Proteomes" id="UP000789901">
    <property type="component" value="Unassembled WGS sequence"/>
</dbReference>
<gene>
    <name evidence="1" type="ORF">GMARGA_LOCUS16328</name>
</gene>
<protein>
    <submittedName>
        <fullName evidence="1">6630_t:CDS:1</fullName>
    </submittedName>
</protein>
<sequence length="105" mass="11956">MARGMPLNMRYFIYSKIMQQSQNLRIDEILMVPSIHTKLSENSTILTMDLVLSWNIPGDSAGQLISLLRSSTQLKSSILILTPYEYPELNRLRIEAIEAIVNDST</sequence>
<reference evidence="1 2" key="1">
    <citation type="submission" date="2021-06" db="EMBL/GenBank/DDBJ databases">
        <authorList>
            <person name="Kallberg Y."/>
            <person name="Tangrot J."/>
            <person name="Rosling A."/>
        </authorList>
    </citation>
    <scope>NUCLEOTIDE SEQUENCE [LARGE SCALE GENOMIC DNA]</scope>
    <source>
        <strain evidence="1 2">120-4 pot B 10/14</strain>
    </source>
</reference>
<keyword evidence="2" id="KW-1185">Reference proteome</keyword>
<name>A0ABN7VAD5_GIGMA</name>